<name>A0A7D6J3U7_9CYAN</name>
<dbReference type="AlphaFoldDB" id="A0A7D6J3U7"/>
<evidence type="ECO:0000256" key="2">
    <source>
        <dbReference type="SAM" id="MobiDB-lite"/>
    </source>
</evidence>
<dbReference type="Pfam" id="PF05193">
    <property type="entry name" value="Peptidase_M16_C"/>
    <property type="match status" value="2"/>
</dbReference>
<organism evidence="6 7">
    <name type="scientific">Thermosynechococcus sichuanensis E542</name>
    <dbReference type="NCBI Taxonomy" id="2016101"/>
    <lineage>
        <taxon>Bacteria</taxon>
        <taxon>Bacillati</taxon>
        <taxon>Cyanobacteriota</taxon>
        <taxon>Cyanophyceae</taxon>
        <taxon>Acaryochloridales</taxon>
        <taxon>Thermosynechococcaceae</taxon>
        <taxon>Thermosynechococcus</taxon>
        <taxon>Thermosynechococcus sichuanensis</taxon>
    </lineage>
</organism>
<dbReference type="InterPro" id="IPR007863">
    <property type="entry name" value="Peptidase_M16_C"/>
</dbReference>
<dbReference type="Gene3D" id="3.30.830.10">
    <property type="entry name" value="Metalloenzyme, LuxS/M16 peptidase-like"/>
    <property type="match status" value="4"/>
</dbReference>
<evidence type="ECO:0000259" key="4">
    <source>
        <dbReference type="Pfam" id="PF00675"/>
    </source>
</evidence>
<sequence length="912" mass="99814">MTLGLVPPFVKIFLFIGLMLLSTSLAVIFPLHTVEGLGSGVIKTVLDNGLTVLIKEIPTAPVVSLQVWYRVGSRHEPKGENGIAHQLEHLMFKGTKSRPVQFGQLFYALGSSSNAFTSYDMTAYHHTVRADHLESLLILEADRLRNTLMTADALESEKRVVISELQGYENSPEYRLSRAVMAALYPDHPYGLPVGGTAKDVAQFTLPAVKHFYHQYYRPDNAVVVIAGDVRPPRALELVKKTFGQIPRPTDPLKSPALSPPRAGSSQRIRLTEPGSAPLLQLVVPIPAMTHPDQAALEVLDMLLSGGRSSYLYQELMETGQASSAYSYVAALQAGGWFEIGAIAAPEQSLATIEQTIGQILSQLGQRPLTAGELQRAKQQLKANFILRNRDIDAQASQLANDETLTGDYRFSDRHLAAIEKVTAADIQRVVQTYFGRDRWIVGEFIPSEFADVELSGRPSAQTTAHNLVGEPVDPQTIAAYLPQVTAEAAPEVKNNGVETFTLPNGLRVLLLVDRSTPTVTLAGRIDAGTAYDLLTQPGVANLTAANLLNGTRHKTALTLAQTLEDRGISLEFSAFRDGVDIEGYALASELPTLLQTLGEVLQEATFPEAEFKLSQQRYLTALGLEADDPVRWGRRVLQETLYPANHPLHPFATPDSVQAIQRQDLLNFYRAAYRPDHTILTLVGDFDPVEVRSRLNEIFGSWQPQTAPLSLTFPVVSPPAQTLFKNAVIAGKSQAITYLGAPGIDRRDPRFYATMLMNHLLGGDTLASRLGTEIRDRQGLTYGIHSFFSASRQAGPFIIQLQTAPEDTAKAIQATLQLLREARRQGFTAAELDAAKRSLSHTYMVELANVDVVARTLLGNASVDLPPEELQQFSDRLKAVTLDQVNQALRDLIDPDHLVIVTAGPAVSFSP</sequence>
<keyword evidence="3" id="KW-0812">Transmembrane</keyword>
<keyword evidence="3" id="KW-1133">Transmembrane helix</keyword>
<keyword evidence="3" id="KW-0472">Membrane</keyword>
<evidence type="ECO:0000313" key="6">
    <source>
        <dbReference type="EMBL" id="QLL29335.1"/>
    </source>
</evidence>
<dbReference type="RefSeq" id="WP_181494750.1">
    <property type="nucleotide sequence ID" value="NZ_CP032152.1"/>
</dbReference>
<feature type="domain" description="Peptidase M16 C-terminal" evidence="5">
    <location>
        <begin position="204"/>
        <end position="381"/>
    </location>
</feature>
<dbReference type="Pfam" id="PF00675">
    <property type="entry name" value="Peptidase_M16"/>
    <property type="match status" value="2"/>
</dbReference>
<dbReference type="SUPFAM" id="SSF63411">
    <property type="entry name" value="LuxS/MPP-like metallohydrolase"/>
    <property type="match status" value="4"/>
</dbReference>
<evidence type="ECO:0000313" key="7">
    <source>
        <dbReference type="Proteomes" id="UP000261812"/>
    </source>
</evidence>
<evidence type="ECO:0000256" key="3">
    <source>
        <dbReference type="SAM" id="Phobius"/>
    </source>
</evidence>
<feature type="domain" description="Peptidase M16 C-terminal" evidence="5">
    <location>
        <begin position="661"/>
        <end position="840"/>
    </location>
</feature>
<dbReference type="PANTHER" id="PTHR11851:SF49">
    <property type="entry name" value="MITOCHONDRIAL-PROCESSING PEPTIDASE SUBUNIT ALPHA"/>
    <property type="match status" value="1"/>
</dbReference>
<proteinExistence type="inferred from homology"/>
<evidence type="ECO:0000256" key="1">
    <source>
        <dbReference type="ARBA" id="ARBA00007261"/>
    </source>
</evidence>
<comment type="similarity">
    <text evidence="1">Belongs to the peptidase M16 family.</text>
</comment>
<feature type="transmembrane region" description="Helical" evidence="3">
    <location>
        <begin position="12"/>
        <end position="31"/>
    </location>
</feature>
<dbReference type="InterPro" id="IPR011765">
    <property type="entry name" value="Pept_M16_N"/>
</dbReference>
<gene>
    <name evidence="6" type="ORF">D3A95_09285</name>
</gene>
<dbReference type="PANTHER" id="PTHR11851">
    <property type="entry name" value="METALLOPROTEASE"/>
    <property type="match status" value="1"/>
</dbReference>
<dbReference type="Proteomes" id="UP000261812">
    <property type="component" value="Chromosome"/>
</dbReference>
<keyword evidence="7" id="KW-1185">Reference proteome</keyword>
<dbReference type="InterPro" id="IPR050361">
    <property type="entry name" value="MPP/UQCRC_Complex"/>
</dbReference>
<dbReference type="KEGG" id="tsq:D3A95_09285"/>
<dbReference type="InterPro" id="IPR011249">
    <property type="entry name" value="Metalloenz_LuxS/M16"/>
</dbReference>
<dbReference type="EMBL" id="CP032152">
    <property type="protein sequence ID" value="QLL29335.1"/>
    <property type="molecule type" value="Genomic_DNA"/>
</dbReference>
<feature type="domain" description="Peptidase M16 N-terminal" evidence="4">
    <location>
        <begin position="509"/>
        <end position="614"/>
    </location>
</feature>
<feature type="region of interest" description="Disordered" evidence="2">
    <location>
        <begin position="247"/>
        <end position="268"/>
    </location>
</feature>
<evidence type="ECO:0000259" key="5">
    <source>
        <dbReference type="Pfam" id="PF05193"/>
    </source>
</evidence>
<feature type="domain" description="Peptidase M16 N-terminal" evidence="4">
    <location>
        <begin position="52"/>
        <end position="197"/>
    </location>
</feature>
<protein>
    <submittedName>
        <fullName evidence="6">Insulinase family protein</fullName>
    </submittedName>
</protein>
<accession>A0A7D6J3U7</accession>
<dbReference type="GO" id="GO:0046872">
    <property type="term" value="F:metal ion binding"/>
    <property type="evidence" value="ECO:0007669"/>
    <property type="project" value="InterPro"/>
</dbReference>
<reference evidence="7" key="1">
    <citation type="submission" date="2018-09" db="EMBL/GenBank/DDBJ databases">
        <title>Complete genome sequence of thermophilic cyanobacteria strain Thermosynechococcus elongatus PKUAC-SCTE542.</title>
        <authorList>
            <person name="Liang Y."/>
            <person name="Tang J."/>
            <person name="Daroch M."/>
        </authorList>
    </citation>
    <scope>NUCLEOTIDE SEQUENCE [LARGE SCALE GENOMIC DNA]</scope>
    <source>
        <strain evidence="7">E542</strain>
    </source>
</reference>